<name>A0A944DAC6_DENI1</name>
<reference evidence="2" key="1">
    <citation type="journal article" date="2022" name="ISME J.">
        <title>Genetic and phylogenetic analysis of dissimilatory iodate-reducing bacteria identifies potential niches across the world's oceans.</title>
        <authorList>
            <person name="Reyes-Umana V."/>
            <person name="Henning Z."/>
            <person name="Lee K."/>
            <person name="Barnum T.P."/>
            <person name="Coates J.D."/>
        </authorList>
    </citation>
    <scope>NUCLEOTIDE SEQUENCE [LARGE SCALE GENOMIC DNA]</scope>
    <source>
        <strain evidence="2">IR12</strain>
    </source>
</reference>
<evidence type="ECO:0000313" key="2">
    <source>
        <dbReference type="Proteomes" id="UP000694660"/>
    </source>
</evidence>
<accession>A0A944DAC6</accession>
<dbReference type="Proteomes" id="UP000694660">
    <property type="component" value="Unassembled WGS sequence"/>
</dbReference>
<dbReference type="AlphaFoldDB" id="A0A944DAC6"/>
<gene>
    <name evidence="1" type="ORF">I8J34_10890</name>
</gene>
<dbReference type="RefSeq" id="WP_214361433.1">
    <property type="nucleotide sequence ID" value="NZ_JAEKFT010000010.1"/>
</dbReference>
<evidence type="ECO:0000313" key="1">
    <source>
        <dbReference type="EMBL" id="MBT0961677.1"/>
    </source>
</evidence>
<proteinExistence type="predicted"/>
<sequence length="106" mass="11382">MKTITLEKPIVRGKDDKISEITEIALRKPASGELRGIVLSDLLKMHADATMAVLPRICEPKLTPPEVAAMDPADLFACAVEISNFLLPTSTQPADASTQNPESPAE</sequence>
<dbReference type="EMBL" id="JAEKFT010000010">
    <property type="protein sequence ID" value="MBT0961677.1"/>
    <property type="molecule type" value="Genomic_DNA"/>
</dbReference>
<dbReference type="Pfam" id="PF10109">
    <property type="entry name" value="Phage_TAC_7"/>
    <property type="match status" value="1"/>
</dbReference>
<organism evidence="1 2">
    <name type="scientific">Denitromonas iodatirespirans</name>
    <dbReference type="NCBI Taxonomy" id="2795389"/>
    <lineage>
        <taxon>Bacteria</taxon>
        <taxon>Pseudomonadati</taxon>
        <taxon>Pseudomonadota</taxon>
        <taxon>Betaproteobacteria</taxon>
        <taxon>Rhodocyclales</taxon>
        <taxon>Zoogloeaceae</taxon>
        <taxon>Denitromonas</taxon>
    </lineage>
</organism>
<protein>
    <submittedName>
        <fullName evidence="1">Phage tail assembly protein</fullName>
    </submittedName>
</protein>
<comment type="caution">
    <text evidence="1">The sequence shown here is derived from an EMBL/GenBank/DDBJ whole genome shotgun (WGS) entry which is preliminary data.</text>
</comment>
<dbReference type="InterPro" id="IPR019289">
    <property type="entry name" value="Phage_tail_E/E"/>
</dbReference>
<keyword evidence="2" id="KW-1185">Reference proteome</keyword>